<sequence>MTVTLDIDEGDGVGSRLLRGEDLEGTDTTTNIFSNTKEISFFCKACTLLSLILMLMATFMAGVVLSSQGVISLGTGCKFGHKGKLPDSVYSPAHVIQEYQAVRFDGKVETTNMYKGVPGPGLDNAWSQLFDVGPLLVTTEELKKIRKTSVEVPSRPGHHLAKLAVFHQLHCLDKIRRYVHNDHYNMTDEGQSVSIIDHVDHCIDIIRQVIMCRADTTLITFNHGSGPFSPVEPDFDATHTCQNFAEVHTWAKKKEINMTEEAIKNPEAFRDALVESIDRKLGEKGQ</sequence>
<accession>A0ACB8V1B4</accession>
<protein>
    <submittedName>
        <fullName evidence="1">Uncharacterized protein</fullName>
    </submittedName>
</protein>
<comment type="caution">
    <text evidence="1">The sequence shown here is derived from an EMBL/GenBank/DDBJ whole genome shotgun (WGS) entry which is preliminary data.</text>
</comment>
<evidence type="ECO:0000313" key="1">
    <source>
        <dbReference type="EMBL" id="KAI2388026.1"/>
    </source>
</evidence>
<name>A0ACB8V1B4_9EURO</name>
<organism evidence="1">
    <name type="scientific">Ophidiomyces ophidiicola</name>
    <dbReference type="NCBI Taxonomy" id="1387563"/>
    <lineage>
        <taxon>Eukaryota</taxon>
        <taxon>Fungi</taxon>
        <taxon>Dikarya</taxon>
        <taxon>Ascomycota</taxon>
        <taxon>Pezizomycotina</taxon>
        <taxon>Eurotiomycetes</taxon>
        <taxon>Eurotiomycetidae</taxon>
        <taxon>Onygenales</taxon>
        <taxon>Onygenaceae</taxon>
        <taxon>Ophidiomyces</taxon>
    </lineage>
</organism>
<reference evidence="1" key="1">
    <citation type="journal article" date="2022" name="bioRxiv">
        <title>Population genetic analysis of Ophidiomyces ophidiicola, the causative agent of snake fungal disease, indicates recent introductions to the USA.</title>
        <authorList>
            <person name="Ladner J.T."/>
            <person name="Palmer J.M."/>
            <person name="Ettinger C.L."/>
            <person name="Stajich J.E."/>
            <person name="Farrell T.M."/>
            <person name="Glorioso B.M."/>
            <person name="Lawson B."/>
            <person name="Price S.J."/>
            <person name="Stengle A.G."/>
            <person name="Grear D.A."/>
            <person name="Lorch J.M."/>
        </authorList>
    </citation>
    <scope>NUCLEOTIDE SEQUENCE</scope>
    <source>
        <strain evidence="1">NWHC 24266-5</strain>
    </source>
</reference>
<gene>
    <name evidence="1" type="ORF">LOY88_002823</name>
</gene>
<dbReference type="EMBL" id="JALBCA010000034">
    <property type="protein sequence ID" value="KAI2388026.1"/>
    <property type="molecule type" value="Genomic_DNA"/>
</dbReference>
<proteinExistence type="predicted"/>